<name>A0A183E9M0_9BILA</name>
<keyword evidence="2" id="KW-1185">Reference proteome</keyword>
<dbReference type="EMBL" id="UYRT01085504">
    <property type="protein sequence ID" value="VDN30213.1"/>
    <property type="molecule type" value="Genomic_DNA"/>
</dbReference>
<accession>A0A183E9M0</accession>
<dbReference type="WBParaSite" id="GPUH_0001768301-mRNA-1">
    <property type="protein sequence ID" value="GPUH_0001768301-mRNA-1"/>
    <property type="gene ID" value="GPUH_0001768301"/>
</dbReference>
<evidence type="ECO:0000313" key="2">
    <source>
        <dbReference type="Proteomes" id="UP000271098"/>
    </source>
</evidence>
<dbReference type="SUPFAM" id="SSF48452">
    <property type="entry name" value="TPR-like"/>
    <property type="match status" value="1"/>
</dbReference>
<gene>
    <name evidence="1" type="ORF">GPUH_LOCUS17661</name>
</gene>
<dbReference type="AlphaFoldDB" id="A0A183E9M0"/>
<dbReference type="OrthoDB" id="1874341at2759"/>
<sequence>MSKSSDQIVLERRLKPIYDAVDAGNNKKAIQEADKVLKKHPNTHCAKVLKALALIRAERVSEAWPLITEVESLDEDFDENTLQALGHCFKVNFFIQYIFCGKSHIAGPSACISLYQCSENQEHVVC</sequence>
<dbReference type="PANTHER" id="PTHR22767">
    <property type="entry name" value="N-TERMINAL ACETYLTRANSFERASE-RELATED"/>
    <property type="match status" value="1"/>
</dbReference>
<reference evidence="1 2" key="2">
    <citation type="submission" date="2018-11" db="EMBL/GenBank/DDBJ databases">
        <authorList>
            <consortium name="Pathogen Informatics"/>
        </authorList>
    </citation>
    <scope>NUCLEOTIDE SEQUENCE [LARGE SCALE GENOMIC DNA]</scope>
</reference>
<dbReference type="Gene3D" id="1.25.40.1040">
    <property type="match status" value="1"/>
</dbReference>
<dbReference type="GO" id="GO:0031416">
    <property type="term" value="C:NatB complex"/>
    <property type="evidence" value="ECO:0007669"/>
    <property type="project" value="TreeGrafter"/>
</dbReference>
<protein>
    <submittedName>
        <fullName evidence="3">N-terminal acetyltransferase B complex subunit MDM20 homolog</fullName>
    </submittedName>
</protein>
<dbReference type="Proteomes" id="UP000271098">
    <property type="component" value="Unassembled WGS sequence"/>
</dbReference>
<dbReference type="InterPro" id="IPR011990">
    <property type="entry name" value="TPR-like_helical_dom_sf"/>
</dbReference>
<evidence type="ECO:0000313" key="1">
    <source>
        <dbReference type="EMBL" id="VDN30213.1"/>
    </source>
</evidence>
<reference evidence="3" key="1">
    <citation type="submission" date="2016-06" db="UniProtKB">
        <authorList>
            <consortium name="WormBaseParasite"/>
        </authorList>
    </citation>
    <scope>IDENTIFICATION</scope>
</reference>
<evidence type="ECO:0000313" key="3">
    <source>
        <dbReference type="WBParaSite" id="GPUH_0001768301-mRNA-1"/>
    </source>
</evidence>
<proteinExistence type="predicted"/>
<dbReference type="PANTHER" id="PTHR22767:SF3">
    <property type="entry name" value="N-ALPHA-ACETYLTRANSFERASE 25, NATB AUXILIARY SUBUNIT"/>
    <property type="match status" value="1"/>
</dbReference>
<organism evidence="3">
    <name type="scientific">Gongylonema pulchrum</name>
    <dbReference type="NCBI Taxonomy" id="637853"/>
    <lineage>
        <taxon>Eukaryota</taxon>
        <taxon>Metazoa</taxon>
        <taxon>Ecdysozoa</taxon>
        <taxon>Nematoda</taxon>
        <taxon>Chromadorea</taxon>
        <taxon>Rhabditida</taxon>
        <taxon>Spirurina</taxon>
        <taxon>Spiruromorpha</taxon>
        <taxon>Spiruroidea</taxon>
        <taxon>Gongylonematidae</taxon>
        <taxon>Gongylonema</taxon>
    </lineage>
</organism>